<dbReference type="Pfam" id="PF04536">
    <property type="entry name" value="TPM_phosphatase"/>
    <property type="match status" value="1"/>
</dbReference>
<keyword evidence="1" id="KW-1133">Transmembrane helix</keyword>
<evidence type="ECO:0000313" key="3">
    <source>
        <dbReference type="EMBL" id="HED31790.1"/>
    </source>
</evidence>
<reference evidence="3" key="1">
    <citation type="journal article" date="2020" name="mSystems">
        <title>Genome- and Community-Level Interaction Insights into Carbon Utilization and Element Cycling Functions of Hydrothermarchaeota in Hydrothermal Sediment.</title>
        <authorList>
            <person name="Zhou Z."/>
            <person name="Liu Y."/>
            <person name="Xu W."/>
            <person name="Pan J."/>
            <person name="Luo Z.H."/>
            <person name="Li M."/>
        </authorList>
    </citation>
    <scope>NUCLEOTIDE SEQUENCE [LARGE SCALE GENOMIC DNA]</scope>
    <source>
        <strain evidence="3">SpSt-1181</strain>
    </source>
</reference>
<comment type="caution">
    <text evidence="3">The sequence shown here is derived from an EMBL/GenBank/DDBJ whole genome shotgun (WGS) entry which is preliminary data.</text>
</comment>
<dbReference type="Gene3D" id="3.10.310.50">
    <property type="match status" value="2"/>
</dbReference>
<dbReference type="AlphaFoldDB" id="A0A831SUM2"/>
<evidence type="ECO:0000256" key="1">
    <source>
        <dbReference type="SAM" id="Phobius"/>
    </source>
</evidence>
<evidence type="ECO:0000259" key="2">
    <source>
        <dbReference type="Pfam" id="PF04536"/>
    </source>
</evidence>
<feature type="domain" description="TPM" evidence="2">
    <location>
        <begin position="106"/>
        <end position="186"/>
    </location>
</feature>
<keyword evidence="1" id="KW-0472">Membrane</keyword>
<feature type="transmembrane region" description="Helical" evidence="1">
    <location>
        <begin position="71"/>
        <end position="89"/>
    </location>
</feature>
<dbReference type="Proteomes" id="UP000886335">
    <property type="component" value="Unassembled WGS sequence"/>
</dbReference>
<dbReference type="EMBL" id="DSBW01000197">
    <property type="protein sequence ID" value="HED31790.1"/>
    <property type="molecule type" value="Genomic_DNA"/>
</dbReference>
<organism evidence="3">
    <name type="scientific">Prosthecochloris aestuarii</name>
    <dbReference type="NCBI Taxonomy" id="1102"/>
    <lineage>
        <taxon>Bacteria</taxon>
        <taxon>Pseudomonadati</taxon>
        <taxon>Chlorobiota</taxon>
        <taxon>Chlorobiia</taxon>
        <taxon>Chlorobiales</taxon>
        <taxon>Chlorobiaceae</taxon>
        <taxon>Prosthecochloris</taxon>
    </lineage>
</organism>
<sequence>MKDPVSRFLSAEARQEIEERVRQAEQRTAGEIVVMVVPSSHHYPVANLVAAGSVGFLLAIAVAMVTGRQHMWDFAGLYVLFFILINEVVRRSRVLKRLFIRPSDMEEEVEEAAIKSFYSKELYRTSEHTGILIYISLFEHRVRVIADKGISSRVSQSEWDGVVSTIIEGIRRKCQKDAIMEAVDTCAGILERHIPARPGDRNELSDEIITRH</sequence>
<name>A0A831SUM2_PROAE</name>
<dbReference type="PANTHER" id="PTHR30373">
    <property type="entry name" value="UPF0603 PROTEIN YGCG"/>
    <property type="match status" value="1"/>
</dbReference>
<dbReference type="PANTHER" id="PTHR30373:SF8">
    <property type="entry name" value="BLL7265 PROTEIN"/>
    <property type="match status" value="1"/>
</dbReference>
<keyword evidence="1" id="KW-0812">Transmembrane</keyword>
<accession>A0A831SUM2</accession>
<dbReference type="InterPro" id="IPR007621">
    <property type="entry name" value="TPM_dom"/>
</dbReference>
<gene>
    <name evidence="3" type="ORF">ENN50_08980</name>
</gene>
<protein>
    <recommendedName>
        <fullName evidence="2">TPM domain-containing protein</fullName>
    </recommendedName>
</protein>
<proteinExistence type="predicted"/>
<feature type="transmembrane region" description="Helical" evidence="1">
    <location>
        <begin position="45"/>
        <end position="65"/>
    </location>
</feature>